<comment type="caution">
    <text evidence="1">The sequence shown here is derived from an EMBL/GenBank/DDBJ whole genome shotgun (WGS) entry which is preliminary data.</text>
</comment>
<accession>A0ACC1NYL4</accession>
<sequence>MDNKDLIPGGELVPDGALDVYGLFELFPVPALVVSPTLRIHRASQSLLEAWGRGLDDFLGNHLFFALYHGSATERFDRIALTNAIEVAIATRKLRLCHAAYAARDGKFWTARIIPIFKEGDMSCLILEWDMVEVSQIEIFHGELQSLWHSLDEAFRILIQTVKDYAIFLLDTRGNIMTWNVGAEKIKGYKRDEIVGKHFSGFYGEDDLKAGKPENWFWANVVITAIYKNDVHVGFGKVTRDLTERKGAELQLIAAYEESAKMKSEFLANISHEVRTPMHGMLSASALLLDTPLNTEQRETVSIIEESGEVLLGVINDILDYSKLTSGSFSINSDVVNPSTIVASVVRSVQATLAPEVHIKSSQTPDVPLSAQGDPLRYRQILHNIVANAGKFTEKGSISVHTSLVSEDEITYMVQTEVSDTGIGVSEDATEHLFKPFTQLDSTIKKRYQGTGLGLSIAKSLTELLGGQIGYRPNSDCVGSVFWFTVKLQKSPRKIPGHAVVASQPTGIERNESIDAAGIDQMLIKLRETGATKRILAAEDNVINQLVLRKTLHTLGLDNITMVSDGAQAIVELLNSSNTYDLVLMDVNMPVMDGHKATIHIRNHGLRLPVIAMTAYALKGDMELCLEKGMDDYIVKPVNRNLLLETLFKWLM</sequence>
<gene>
    <name evidence="1" type="ORF">NQ176_g387</name>
</gene>
<dbReference type="Proteomes" id="UP001143910">
    <property type="component" value="Unassembled WGS sequence"/>
</dbReference>
<organism evidence="1 2">
    <name type="scientific">Zarea fungicola</name>
    <dbReference type="NCBI Taxonomy" id="93591"/>
    <lineage>
        <taxon>Eukaryota</taxon>
        <taxon>Fungi</taxon>
        <taxon>Dikarya</taxon>
        <taxon>Ascomycota</taxon>
        <taxon>Pezizomycotina</taxon>
        <taxon>Sordariomycetes</taxon>
        <taxon>Hypocreomycetidae</taxon>
        <taxon>Hypocreales</taxon>
        <taxon>Cordycipitaceae</taxon>
        <taxon>Zarea</taxon>
    </lineage>
</organism>
<reference evidence="1" key="1">
    <citation type="submission" date="2022-08" db="EMBL/GenBank/DDBJ databases">
        <title>Genome Sequence of Lecanicillium fungicola.</title>
        <authorList>
            <person name="Buettner E."/>
        </authorList>
    </citation>
    <scope>NUCLEOTIDE SEQUENCE</scope>
    <source>
        <strain evidence="1">Babe33</strain>
    </source>
</reference>
<proteinExistence type="predicted"/>
<name>A0ACC1NYL4_9HYPO</name>
<evidence type="ECO:0000313" key="1">
    <source>
        <dbReference type="EMBL" id="KAJ2983858.1"/>
    </source>
</evidence>
<keyword evidence="2" id="KW-1185">Reference proteome</keyword>
<evidence type="ECO:0000313" key="2">
    <source>
        <dbReference type="Proteomes" id="UP001143910"/>
    </source>
</evidence>
<protein>
    <submittedName>
        <fullName evidence="1">Uncharacterized protein</fullName>
    </submittedName>
</protein>
<dbReference type="EMBL" id="JANJQO010000014">
    <property type="protein sequence ID" value="KAJ2983858.1"/>
    <property type="molecule type" value="Genomic_DNA"/>
</dbReference>